<proteinExistence type="predicted"/>
<sequence length="192" mass="22419">MPPKTERSDKKEVEAIVLDFLQWGYADDKRPLNQREPIILAIGTDQFKLLELIPKRNLAINLHDKVYIGDGERKVVERVKRRVSYAELSNTARGELEPVIAEIIAESEPRFIKFYNEAVPISLKLHMLNLLPGFGKKTLTDTLTERQKKPFESFDDIRSRVKTLQKPEKFILERIMLELENPDEKYHLFTSK</sequence>
<dbReference type="PANTHER" id="PTHR40734">
    <property type="entry name" value="TRNA-SPECIFIC ADENOSINE DEAMINASE-RELATED"/>
    <property type="match status" value="1"/>
</dbReference>
<accession>A0AAE4MDN1</accession>
<evidence type="ECO:0000313" key="1">
    <source>
        <dbReference type="EMBL" id="MDV0442032.1"/>
    </source>
</evidence>
<comment type="caution">
    <text evidence="1">The sequence shown here is derived from an EMBL/GenBank/DDBJ whole genome shotgun (WGS) entry which is preliminary data.</text>
</comment>
<dbReference type="PANTHER" id="PTHR40734:SF1">
    <property type="entry name" value="DNA-BINDING PROTEIN"/>
    <property type="match status" value="1"/>
</dbReference>
<dbReference type="InterPro" id="IPR012340">
    <property type="entry name" value="NA-bd_OB-fold"/>
</dbReference>
<keyword evidence="2" id="KW-1185">Reference proteome</keyword>
<dbReference type="EMBL" id="JAWDKA010000006">
    <property type="protein sequence ID" value="MDV0442032.1"/>
    <property type="molecule type" value="Genomic_DNA"/>
</dbReference>
<reference evidence="1" key="1">
    <citation type="submission" date="2023-06" db="EMBL/GenBank/DDBJ databases">
        <title>Genome sequence of Methancorpusculaceae sp. Ag1.</title>
        <authorList>
            <person name="Protasov E."/>
            <person name="Platt K."/>
            <person name="Poehlein A."/>
            <person name="Daniel R."/>
            <person name="Brune A."/>
        </authorList>
    </citation>
    <scope>NUCLEOTIDE SEQUENCE</scope>
    <source>
        <strain evidence="1">Ag1</strain>
    </source>
</reference>
<dbReference type="Pfam" id="PF04919">
    <property type="entry name" value="DUF655"/>
    <property type="match status" value="1"/>
</dbReference>
<evidence type="ECO:0008006" key="3">
    <source>
        <dbReference type="Google" id="ProtNLM"/>
    </source>
</evidence>
<dbReference type="AlphaFoldDB" id="A0AAE4MDN1"/>
<organism evidence="1 2">
    <name type="scientific">Methanorbis furvi</name>
    <dbReference type="NCBI Taxonomy" id="3028299"/>
    <lineage>
        <taxon>Archaea</taxon>
        <taxon>Methanobacteriati</taxon>
        <taxon>Methanobacteriota</taxon>
        <taxon>Stenosarchaea group</taxon>
        <taxon>Methanomicrobia</taxon>
        <taxon>Methanomicrobiales</taxon>
        <taxon>Methanocorpusculaceae</taxon>
        <taxon>Methanorbis</taxon>
    </lineage>
</organism>
<dbReference type="SUPFAM" id="SSF160975">
    <property type="entry name" value="AF1531-like"/>
    <property type="match status" value="1"/>
</dbReference>
<evidence type="ECO:0000313" key="2">
    <source>
        <dbReference type="Proteomes" id="UP001273136"/>
    </source>
</evidence>
<dbReference type="Gene3D" id="2.40.50.140">
    <property type="entry name" value="Nucleic acid-binding proteins"/>
    <property type="match status" value="1"/>
</dbReference>
<dbReference type="RefSeq" id="WP_338094436.1">
    <property type="nucleotide sequence ID" value="NZ_JAWDKA010000006.1"/>
</dbReference>
<dbReference type="Gene3D" id="1.10.150.280">
    <property type="entry name" value="AF1531-like domain"/>
    <property type="match status" value="1"/>
</dbReference>
<protein>
    <recommendedName>
        <fullName evidence="3">DUF655 domain-containing protein</fullName>
    </recommendedName>
</protein>
<dbReference type="InterPro" id="IPR007003">
    <property type="entry name" value="DUF655"/>
</dbReference>
<name>A0AAE4MDN1_9EURY</name>
<dbReference type="Proteomes" id="UP001273136">
    <property type="component" value="Unassembled WGS sequence"/>
</dbReference>
<gene>
    <name evidence="1" type="ORF">McpAg1_12530</name>
</gene>